<keyword evidence="9" id="KW-1185">Reference proteome</keyword>
<sequence>MSNRKKGVSDVVVRQWPMSTNHFCVRHIIANLQAKYKGPLNGVYVYDAANKRNKREFLEEIEKLKLVNIDAYNYVMGIPLQSWCIHEFDTHVKAEHTTNNISENFNSWVDELSSLPALHMLESIRCKLMKRLTRGLKPQKNKWDGNVPFVVCKILAKMQDKGRFVTVLCASETKFEVKDKLIYYNVDLENYTCDCGFWQVSGIPCKHAMVVITTKRLNIHDFVHKYLIKEYYLKTYSHVINPIPNGFLWPEIEHFEVLPPMKKKMPGRLKKNRKRSKDEPAKHKRSGGVRCSGCGEFGHNARTCKGRGSTSTHKSVKRKKTEKTFVRMRNFEIDDNSQSAHNISAIVFYNTTVTLSGVYYPTSSQAIHQIVEMSDMLNTYREDDLLGDAVVAMETKFKKYWSEMPFLYALGVIVDPRIKLAGLEYLLEFTGNKLSIDYSEQITDIRNKLFEVFSIYERRFGGIHTEPSPEPDRQPLPTSWSILKRRKKDKSASSSSSTTRSAASSGAELNRFLEAQFDADENTENFDLLLWWKTYSYRYPVLSHLARDILVIPVSTVSSEQAFSTSGRIIEPRRNCLTPEMVEVLICIRDWEHARKRMQNETVDEQFIQNFSNLYVDEGSASNQVQN</sequence>
<feature type="domain" description="CCHC-type" evidence="6">
    <location>
        <begin position="290"/>
        <end position="305"/>
    </location>
</feature>
<keyword evidence="1" id="KW-0479">Metal-binding</keyword>
<feature type="domain" description="SWIM-type" evidence="7">
    <location>
        <begin position="184"/>
        <end position="216"/>
    </location>
</feature>
<evidence type="ECO:0000259" key="7">
    <source>
        <dbReference type="PROSITE" id="PS50966"/>
    </source>
</evidence>
<dbReference type="Pfam" id="PF14372">
    <property type="entry name" value="hAT-like_RNase-H"/>
    <property type="match status" value="1"/>
</dbReference>
<dbReference type="GO" id="GO:0046983">
    <property type="term" value="F:protein dimerization activity"/>
    <property type="evidence" value="ECO:0007669"/>
    <property type="project" value="InterPro"/>
</dbReference>
<evidence type="ECO:0008006" key="10">
    <source>
        <dbReference type="Google" id="ProtNLM"/>
    </source>
</evidence>
<dbReference type="EMBL" id="JANJYJ010000008">
    <property type="protein sequence ID" value="KAK3195823.1"/>
    <property type="molecule type" value="Genomic_DNA"/>
</dbReference>
<comment type="caution">
    <text evidence="8">The sequence shown here is derived from an EMBL/GenBank/DDBJ whole genome shotgun (WGS) entry which is preliminary data.</text>
</comment>
<organism evidence="8 9">
    <name type="scientific">Dipteronia sinensis</name>
    <dbReference type="NCBI Taxonomy" id="43782"/>
    <lineage>
        <taxon>Eukaryota</taxon>
        <taxon>Viridiplantae</taxon>
        <taxon>Streptophyta</taxon>
        <taxon>Embryophyta</taxon>
        <taxon>Tracheophyta</taxon>
        <taxon>Spermatophyta</taxon>
        <taxon>Magnoliopsida</taxon>
        <taxon>eudicotyledons</taxon>
        <taxon>Gunneridae</taxon>
        <taxon>Pentapetalae</taxon>
        <taxon>rosids</taxon>
        <taxon>malvids</taxon>
        <taxon>Sapindales</taxon>
        <taxon>Sapindaceae</taxon>
        <taxon>Hippocastanoideae</taxon>
        <taxon>Acereae</taxon>
        <taxon>Dipteronia</taxon>
    </lineage>
</organism>
<dbReference type="SUPFAM" id="SSF53098">
    <property type="entry name" value="Ribonuclease H-like"/>
    <property type="match status" value="1"/>
</dbReference>
<dbReference type="PROSITE" id="PS50966">
    <property type="entry name" value="ZF_SWIM"/>
    <property type="match status" value="1"/>
</dbReference>
<dbReference type="InterPro" id="IPR007527">
    <property type="entry name" value="Znf_SWIM"/>
</dbReference>
<dbReference type="InterPro" id="IPR006564">
    <property type="entry name" value="Znf_PMZ"/>
</dbReference>
<evidence type="ECO:0000256" key="4">
    <source>
        <dbReference type="PROSITE-ProRule" id="PRU00047"/>
    </source>
</evidence>
<proteinExistence type="predicted"/>
<evidence type="ECO:0000259" key="6">
    <source>
        <dbReference type="PROSITE" id="PS50158"/>
    </source>
</evidence>
<evidence type="ECO:0000256" key="1">
    <source>
        <dbReference type="ARBA" id="ARBA00022723"/>
    </source>
</evidence>
<dbReference type="SMART" id="SM00575">
    <property type="entry name" value="ZnF_PMZ"/>
    <property type="match status" value="1"/>
</dbReference>
<dbReference type="PROSITE" id="PS50158">
    <property type="entry name" value="ZF_CCHC"/>
    <property type="match status" value="1"/>
</dbReference>
<protein>
    <recommendedName>
        <fullName evidence="10">Transposase</fullName>
    </recommendedName>
</protein>
<dbReference type="PANTHER" id="PTHR23272:SF104">
    <property type="entry name" value="HAT FAMILY DIMERISATION DOMAIN CONTAINING PROTEIN, EXPRESSED"/>
    <property type="match status" value="1"/>
</dbReference>
<dbReference type="InterPro" id="IPR012337">
    <property type="entry name" value="RNaseH-like_sf"/>
</dbReference>
<dbReference type="PANTHER" id="PTHR23272">
    <property type="entry name" value="BED FINGER-RELATED"/>
    <property type="match status" value="1"/>
</dbReference>
<dbReference type="InterPro" id="IPR008906">
    <property type="entry name" value="HATC_C_dom"/>
</dbReference>
<reference evidence="8" key="1">
    <citation type="journal article" date="2023" name="Plant J.">
        <title>Genome sequences and population genomics provide insights into the demographic history, inbreeding, and mutation load of two 'living fossil' tree species of Dipteronia.</title>
        <authorList>
            <person name="Feng Y."/>
            <person name="Comes H.P."/>
            <person name="Chen J."/>
            <person name="Zhu S."/>
            <person name="Lu R."/>
            <person name="Zhang X."/>
            <person name="Li P."/>
            <person name="Qiu J."/>
            <person name="Olsen K.M."/>
            <person name="Qiu Y."/>
        </authorList>
    </citation>
    <scope>NUCLEOTIDE SEQUENCE</scope>
    <source>
        <strain evidence="8">NBL</strain>
    </source>
</reference>
<feature type="compositionally biased region" description="Basic residues" evidence="5">
    <location>
        <begin position="264"/>
        <end position="275"/>
    </location>
</feature>
<dbReference type="Pfam" id="PF04434">
    <property type="entry name" value="SWIM"/>
    <property type="match status" value="1"/>
</dbReference>
<dbReference type="GO" id="GO:0003677">
    <property type="term" value="F:DNA binding"/>
    <property type="evidence" value="ECO:0007669"/>
    <property type="project" value="InterPro"/>
</dbReference>
<gene>
    <name evidence="8" type="ORF">Dsin_027133</name>
</gene>
<feature type="region of interest" description="Disordered" evidence="5">
    <location>
        <begin position="264"/>
        <end position="288"/>
    </location>
</feature>
<evidence type="ECO:0000256" key="2">
    <source>
        <dbReference type="ARBA" id="ARBA00022771"/>
    </source>
</evidence>
<dbReference type="InterPro" id="IPR025525">
    <property type="entry name" value="hAT-like_transposase_RNase-H"/>
</dbReference>
<evidence type="ECO:0000256" key="3">
    <source>
        <dbReference type="ARBA" id="ARBA00022833"/>
    </source>
</evidence>
<dbReference type="Pfam" id="PF05699">
    <property type="entry name" value="Dimer_Tnp_hAT"/>
    <property type="match status" value="1"/>
</dbReference>
<accession>A0AAE0A0I8</accession>
<dbReference type="InterPro" id="IPR001878">
    <property type="entry name" value="Znf_CCHC"/>
</dbReference>
<dbReference type="AlphaFoldDB" id="A0AAE0A0I8"/>
<keyword evidence="3" id="KW-0862">Zinc</keyword>
<evidence type="ECO:0000313" key="9">
    <source>
        <dbReference type="Proteomes" id="UP001281410"/>
    </source>
</evidence>
<name>A0AAE0A0I8_9ROSI</name>
<evidence type="ECO:0000313" key="8">
    <source>
        <dbReference type="EMBL" id="KAK3195823.1"/>
    </source>
</evidence>
<keyword evidence="2 4" id="KW-0863">Zinc-finger</keyword>
<dbReference type="GO" id="GO:0008270">
    <property type="term" value="F:zinc ion binding"/>
    <property type="evidence" value="ECO:0007669"/>
    <property type="project" value="UniProtKB-KW"/>
</dbReference>
<evidence type="ECO:0000256" key="5">
    <source>
        <dbReference type="SAM" id="MobiDB-lite"/>
    </source>
</evidence>
<dbReference type="Proteomes" id="UP001281410">
    <property type="component" value="Unassembled WGS sequence"/>
</dbReference>